<dbReference type="RefSeq" id="WP_160846032.1">
    <property type="nucleotide sequence ID" value="NZ_WVHT01000010.1"/>
</dbReference>
<evidence type="ECO:0000313" key="1">
    <source>
        <dbReference type="EMBL" id="MXV52855.1"/>
    </source>
</evidence>
<reference evidence="1 2" key="1">
    <citation type="submission" date="2019-11" db="EMBL/GenBank/DDBJ databases">
        <title>Pedobacter sp. HMF7647 Genome sequencing and assembly.</title>
        <authorList>
            <person name="Kang H."/>
            <person name="Kim H."/>
            <person name="Joh K."/>
        </authorList>
    </citation>
    <scope>NUCLEOTIDE SEQUENCE [LARGE SCALE GENOMIC DNA]</scope>
    <source>
        <strain evidence="1 2">HMF7647</strain>
    </source>
</reference>
<protein>
    <submittedName>
        <fullName evidence="1">Winged helix DNA-binding domain-containing protein</fullName>
    </submittedName>
</protein>
<keyword evidence="2" id="KW-1185">Reference proteome</keyword>
<organism evidence="1 2">
    <name type="scientific">Hufsiella arboris</name>
    <dbReference type="NCBI Taxonomy" id="2695275"/>
    <lineage>
        <taxon>Bacteria</taxon>
        <taxon>Pseudomonadati</taxon>
        <taxon>Bacteroidota</taxon>
        <taxon>Sphingobacteriia</taxon>
        <taxon>Sphingobacteriales</taxon>
        <taxon>Sphingobacteriaceae</taxon>
        <taxon>Hufsiella</taxon>
    </lineage>
</organism>
<name>A0A7K1YE40_9SPHI</name>
<dbReference type="PANTHER" id="PTHR38479">
    <property type="entry name" value="LMO0824 PROTEIN"/>
    <property type="match status" value="1"/>
</dbReference>
<gene>
    <name evidence="1" type="ORF">GS399_17925</name>
</gene>
<dbReference type="AlphaFoldDB" id="A0A7K1YE40"/>
<dbReference type="InterPro" id="IPR009351">
    <property type="entry name" value="AlkZ-like"/>
</dbReference>
<accession>A0A7K1YE40</accession>
<dbReference type="Pfam" id="PF06224">
    <property type="entry name" value="AlkZ-like"/>
    <property type="match status" value="1"/>
</dbReference>
<comment type="caution">
    <text evidence="1">The sequence shown here is derived from an EMBL/GenBank/DDBJ whole genome shotgun (WGS) entry which is preliminary data.</text>
</comment>
<dbReference type="PANTHER" id="PTHR38479:SF2">
    <property type="entry name" value="WINGED HELIX DNA-BINDING DOMAIN-CONTAINING PROTEIN"/>
    <property type="match status" value="1"/>
</dbReference>
<keyword evidence="1" id="KW-0238">DNA-binding</keyword>
<proteinExistence type="predicted"/>
<sequence length="358" mass="41039">MNTVKDLISLRLQNQQISSTAFKKPEEIVSWMLAMQSQEYAMAKWAIGLRLPDSTDNLVEQAFNEGKILRTHLMRPTWHFVTPEDIRWLVALTAPRVQAFNAFMYRKTELDSKILNSCNDLLIRNLENRRYRTRNELKEKLSTITNVTDGMRLAYIVMNAELQNLICSGPRRGKQFTYALTDERAPSAPPLTNDEALFQLCRRYFSSRGPATVHDLSWWSGLSITDCKKGIASLDKTFITETIEGKSYVFSSNEIVSSSLTKRTFLLPDYDEYGISYKDRSVLSSNSTVDNHPATSTFFHIIVIDGLMGGWWKQNDNGKVISMKLPYLDKLSQLKKKAVLRAAKAYTDFFGRRLQLTE</sequence>
<dbReference type="EMBL" id="WVHT01000010">
    <property type="protein sequence ID" value="MXV52855.1"/>
    <property type="molecule type" value="Genomic_DNA"/>
</dbReference>
<dbReference type="Proteomes" id="UP000466586">
    <property type="component" value="Unassembled WGS sequence"/>
</dbReference>
<dbReference type="GO" id="GO:0003677">
    <property type="term" value="F:DNA binding"/>
    <property type="evidence" value="ECO:0007669"/>
    <property type="project" value="UniProtKB-KW"/>
</dbReference>
<evidence type="ECO:0000313" key="2">
    <source>
        <dbReference type="Proteomes" id="UP000466586"/>
    </source>
</evidence>